<dbReference type="AlphaFoldDB" id="A0A4S8KZ85"/>
<protein>
    <submittedName>
        <fullName evidence="1">Uncharacterized protein</fullName>
    </submittedName>
</protein>
<organism evidence="1 2">
    <name type="scientific">Dendrothele bispora (strain CBS 962.96)</name>
    <dbReference type="NCBI Taxonomy" id="1314807"/>
    <lineage>
        <taxon>Eukaryota</taxon>
        <taxon>Fungi</taxon>
        <taxon>Dikarya</taxon>
        <taxon>Basidiomycota</taxon>
        <taxon>Agaricomycotina</taxon>
        <taxon>Agaricomycetes</taxon>
        <taxon>Agaricomycetidae</taxon>
        <taxon>Agaricales</taxon>
        <taxon>Agaricales incertae sedis</taxon>
        <taxon>Dendrothele</taxon>
    </lineage>
</organism>
<evidence type="ECO:0000313" key="2">
    <source>
        <dbReference type="Proteomes" id="UP000297245"/>
    </source>
</evidence>
<name>A0A4S8KZ85_DENBC</name>
<proteinExistence type="predicted"/>
<keyword evidence="2" id="KW-1185">Reference proteome</keyword>
<dbReference type="EMBL" id="ML179827">
    <property type="protein sequence ID" value="THU81231.1"/>
    <property type="molecule type" value="Genomic_DNA"/>
</dbReference>
<dbReference type="Proteomes" id="UP000297245">
    <property type="component" value="Unassembled WGS sequence"/>
</dbReference>
<reference evidence="1 2" key="1">
    <citation type="journal article" date="2019" name="Nat. Ecol. Evol.">
        <title>Megaphylogeny resolves global patterns of mushroom evolution.</title>
        <authorList>
            <person name="Varga T."/>
            <person name="Krizsan K."/>
            <person name="Foldi C."/>
            <person name="Dima B."/>
            <person name="Sanchez-Garcia M."/>
            <person name="Sanchez-Ramirez S."/>
            <person name="Szollosi G.J."/>
            <person name="Szarkandi J.G."/>
            <person name="Papp V."/>
            <person name="Albert L."/>
            <person name="Andreopoulos W."/>
            <person name="Angelini C."/>
            <person name="Antonin V."/>
            <person name="Barry K.W."/>
            <person name="Bougher N.L."/>
            <person name="Buchanan P."/>
            <person name="Buyck B."/>
            <person name="Bense V."/>
            <person name="Catcheside P."/>
            <person name="Chovatia M."/>
            <person name="Cooper J."/>
            <person name="Damon W."/>
            <person name="Desjardin D."/>
            <person name="Finy P."/>
            <person name="Geml J."/>
            <person name="Haridas S."/>
            <person name="Hughes K."/>
            <person name="Justo A."/>
            <person name="Karasinski D."/>
            <person name="Kautmanova I."/>
            <person name="Kiss B."/>
            <person name="Kocsube S."/>
            <person name="Kotiranta H."/>
            <person name="LaButti K.M."/>
            <person name="Lechner B.E."/>
            <person name="Liimatainen K."/>
            <person name="Lipzen A."/>
            <person name="Lukacs Z."/>
            <person name="Mihaltcheva S."/>
            <person name="Morgado L.N."/>
            <person name="Niskanen T."/>
            <person name="Noordeloos M.E."/>
            <person name="Ohm R.A."/>
            <person name="Ortiz-Santana B."/>
            <person name="Ovrebo C."/>
            <person name="Racz N."/>
            <person name="Riley R."/>
            <person name="Savchenko A."/>
            <person name="Shiryaev A."/>
            <person name="Soop K."/>
            <person name="Spirin V."/>
            <person name="Szebenyi C."/>
            <person name="Tomsovsky M."/>
            <person name="Tulloss R.E."/>
            <person name="Uehling J."/>
            <person name="Grigoriev I.V."/>
            <person name="Vagvolgyi C."/>
            <person name="Papp T."/>
            <person name="Martin F.M."/>
            <person name="Miettinen O."/>
            <person name="Hibbett D.S."/>
            <person name="Nagy L.G."/>
        </authorList>
    </citation>
    <scope>NUCLEOTIDE SEQUENCE [LARGE SCALE GENOMIC DNA]</scope>
    <source>
        <strain evidence="1 2">CBS 962.96</strain>
    </source>
</reference>
<gene>
    <name evidence="1" type="ORF">K435DRAFT_477782</name>
</gene>
<evidence type="ECO:0000313" key="1">
    <source>
        <dbReference type="EMBL" id="THU81231.1"/>
    </source>
</evidence>
<accession>A0A4S8KZ85</accession>
<sequence length="115" mass="13058">MWYVWVDGVFFQFFGAKKSTGIISPRPETNGTTNLGLFEIPQRSLPSLAIKFLAIKDLLSLSWPAVRLPLRANIVAIGYCYPQTLRPHPQVLNILRCRRVIISAHLKFKTALVHL</sequence>